<comment type="caution">
    <text evidence="2">The sequence shown here is derived from an EMBL/GenBank/DDBJ whole genome shotgun (WGS) entry which is preliminary data.</text>
</comment>
<evidence type="ECO:0000313" key="2">
    <source>
        <dbReference type="EMBL" id="KAJ7720773.1"/>
    </source>
</evidence>
<evidence type="ECO:0008006" key="4">
    <source>
        <dbReference type="Google" id="ProtNLM"/>
    </source>
</evidence>
<dbReference type="EMBL" id="JARKIB010000236">
    <property type="protein sequence ID" value="KAJ7720773.1"/>
    <property type="molecule type" value="Genomic_DNA"/>
</dbReference>
<protein>
    <recommendedName>
        <fullName evidence="4">Secreted protein</fullName>
    </recommendedName>
</protein>
<proteinExistence type="predicted"/>
<organism evidence="2 3">
    <name type="scientific">Mycena metata</name>
    <dbReference type="NCBI Taxonomy" id="1033252"/>
    <lineage>
        <taxon>Eukaryota</taxon>
        <taxon>Fungi</taxon>
        <taxon>Dikarya</taxon>
        <taxon>Basidiomycota</taxon>
        <taxon>Agaricomycotina</taxon>
        <taxon>Agaricomycetes</taxon>
        <taxon>Agaricomycetidae</taxon>
        <taxon>Agaricales</taxon>
        <taxon>Marasmiineae</taxon>
        <taxon>Mycenaceae</taxon>
        <taxon>Mycena</taxon>
    </lineage>
</organism>
<keyword evidence="3" id="KW-1185">Reference proteome</keyword>
<dbReference type="Proteomes" id="UP001215598">
    <property type="component" value="Unassembled WGS sequence"/>
</dbReference>
<feature type="signal peptide" evidence="1">
    <location>
        <begin position="1"/>
        <end position="19"/>
    </location>
</feature>
<name>A0AAD7HHK3_9AGAR</name>
<evidence type="ECO:0000256" key="1">
    <source>
        <dbReference type="SAM" id="SignalP"/>
    </source>
</evidence>
<feature type="non-terminal residue" evidence="2">
    <location>
        <position position="90"/>
    </location>
</feature>
<sequence length="90" mass="9950">SFFLLAYFAFFLFPSFGNSGVPLGPISFRCGRFFLLAADTARSPVACIDVRSFHWSSARPRPIPSPFPLFFSQRIPLSSSQTFANASPPL</sequence>
<keyword evidence="1" id="KW-0732">Signal</keyword>
<gene>
    <name evidence="2" type="ORF">B0H16DRAFT_1603828</name>
</gene>
<accession>A0AAD7HHK3</accession>
<reference evidence="2" key="1">
    <citation type="submission" date="2023-03" db="EMBL/GenBank/DDBJ databases">
        <title>Massive genome expansion in bonnet fungi (Mycena s.s.) driven by repeated elements and novel gene families across ecological guilds.</title>
        <authorList>
            <consortium name="Lawrence Berkeley National Laboratory"/>
            <person name="Harder C.B."/>
            <person name="Miyauchi S."/>
            <person name="Viragh M."/>
            <person name="Kuo A."/>
            <person name="Thoen E."/>
            <person name="Andreopoulos B."/>
            <person name="Lu D."/>
            <person name="Skrede I."/>
            <person name="Drula E."/>
            <person name="Henrissat B."/>
            <person name="Morin E."/>
            <person name="Kohler A."/>
            <person name="Barry K."/>
            <person name="LaButti K."/>
            <person name="Morin E."/>
            <person name="Salamov A."/>
            <person name="Lipzen A."/>
            <person name="Mereny Z."/>
            <person name="Hegedus B."/>
            <person name="Baldrian P."/>
            <person name="Stursova M."/>
            <person name="Weitz H."/>
            <person name="Taylor A."/>
            <person name="Grigoriev I.V."/>
            <person name="Nagy L.G."/>
            <person name="Martin F."/>
            <person name="Kauserud H."/>
        </authorList>
    </citation>
    <scope>NUCLEOTIDE SEQUENCE</scope>
    <source>
        <strain evidence="2">CBHHK182m</strain>
    </source>
</reference>
<feature type="non-terminal residue" evidence="2">
    <location>
        <position position="1"/>
    </location>
</feature>
<feature type="chain" id="PRO_5042081534" description="Secreted protein" evidence="1">
    <location>
        <begin position="20"/>
        <end position="90"/>
    </location>
</feature>
<evidence type="ECO:0000313" key="3">
    <source>
        <dbReference type="Proteomes" id="UP001215598"/>
    </source>
</evidence>
<dbReference type="AlphaFoldDB" id="A0AAD7HHK3"/>